<proteinExistence type="predicted"/>
<dbReference type="AlphaFoldDB" id="A0A4Y9XT22"/>
<feature type="region of interest" description="Disordered" evidence="1">
    <location>
        <begin position="196"/>
        <end position="278"/>
    </location>
</feature>
<sequence>MPVFETCLPPPHDELVMTLLFKLALWHGLAKLRLHTEETVAIFHAATRSLGKIARQFLHKTCEAYETRELPKEEAARGRRKVAMLAKKGNKTTARRTQKKRRPGEPTQPPSTEGAPAVTVVQTVKRKLLNLLTYKWHSLGDCPFAIPWFGCLDGVNTQQGEMEHRQVKRFYVRTNKNQAARQIARRQRREHQLLKMLQRNRERRTAEQAVASAPLAEEARKAPPAASHNQAGTIEQPQNGTLHAASRSTPIRRGAALSSTEADPLPFQTSPHERYHVSRSERHHENIFKWVSEHHNDPAFPSFIPMLKDHLLSRLTDREYDGDEDGFGPDEHDTVRFVNDRIYFHKALRINYTSYDMRRAQDTINPRTQPNIMLLAPTEDDGDDSANQHPYWYARVLGIFHLNVKHRGFLSKSKAARRMDVLWIRWYGRDLTAPGGFETCRLHRVGFIPHDAPNSFGFLDPNQVLRACHIIPAFAYGKTPEYLPPSVARRPEERDEDYVYYYIGMFADRDMLMRFIGGAIGHKGLPSNRVTARSLLSAIFKYRSLCKQTVSIRYPQGELNSALVDELWETSLDHDAAPVTEYSGSADPARAASEAEEGVPSDEEDYGYQWNYDESEDDRNEAADDEPEVEGNLSDGDGAEEERAGEDSPDELGGEDGEEMWEDDFEQEGYASP</sequence>
<feature type="region of interest" description="Disordered" evidence="1">
    <location>
        <begin position="578"/>
        <end position="673"/>
    </location>
</feature>
<feature type="compositionally biased region" description="Basic residues" evidence="1">
    <location>
        <begin position="78"/>
        <end position="102"/>
    </location>
</feature>
<protein>
    <submittedName>
        <fullName evidence="2">Uncharacterized protein</fullName>
    </submittedName>
</protein>
<feature type="compositionally biased region" description="Acidic residues" evidence="1">
    <location>
        <begin position="613"/>
        <end position="629"/>
    </location>
</feature>
<evidence type="ECO:0000256" key="1">
    <source>
        <dbReference type="SAM" id="MobiDB-lite"/>
    </source>
</evidence>
<feature type="region of interest" description="Disordered" evidence="1">
    <location>
        <begin position="73"/>
        <end position="116"/>
    </location>
</feature>
<dbReference type="STRING" id="34475.A0A4Y9XT22"/>
<dbReference type="EMBL" id="SEKV01001128">
    <property type="protein sequence ID" value="TFY51689.1"/>
    <property type="molecule type" value="Genomic_DNA"/>
</dbReference>
<name>A0A4Y9XT22_9APHY</name>
<dbReference type="Proteomes" id="UP000298390">
    <property type="component" value="Unassembled WGS sequence"/>
</dbReference>
<evidence type="ECO:0000313" key="3">
    <source>
        <dbReference type="Proteomes" id="UP000298390"/>
    </source>
</evidence>
<feature type="compositionally biased region" description="Acidic residues" evidence="1">
    <location>
        <begin position="594"/>
        <end position="606"/>
    </location>
</feature>
<accession>A0A4Y9XT22</accession>
<feature type="compositionally biased region" description="Polar residues" evidence="1">
    <location>
        <begin position="227"/>
        <end position="249"/>
    </location>
</feature>
<organism evidence="2 3">
    <name type="scientific">Rhodofomes roseus</name>
    <dbReference type="NCBI Taxonomy" id="34475"/>
    <lineage>
        <taxon>Eukaryota</taxon>
        <taxon>Fungi</taxon>
        <taxon>Dikarya</taxon>
        <taxon>Basidiomycota</taxon>
        <taxon>Agaricomycotina</taxon>
        <taxon>Agaricomycetes</taxon>
        <taxon>Polyporales</taxon>
        <taxon>Rhodofomes</taxon>
    </lineage>
</organism>
<comment type="caution">
    <text evidence="2">The sequence shown here is derived from an EMBL/GenBank/DDBJ whole genome shotgun (WGS) entry which is preliminary data.</text>
</comment>
<gene>
    <name evidence="2" type="ORF">EVJ58_g10435</name>
</gene>
<feature type="compositionally biased region" description="Acidic residues" evidence="1">
    <location>
        <begin position="647"/>
        <end position="667"/>
    </location>
</feature>
<evidence type="ECO:0000313" key="2">
    <source>
        <dbReference type="EMBL" id="TFY51689.1"/>
    </source>
</evidence>
<reference evidence="2 3" key="1">
    <citation type="submission" date="2019-01" db="EMBL/GenBank/DDBJ databases">
        <title>Genome sequencing of the rare red list fungi Fomitopsis rosea.</title>
        <authorList>
            <person name="Buettner E."/>
            <person name="Kellner H."/>
        </authorList>
    </citation>
    <scope>NUCLEOTIDE SEQUENCE [LARGE SCALE GENOMIC DNA]</scope>
    <source>
        <strain evidence="2 3">DSM 105464</strain>
    </source>
</reference>